<keyword evidence="5 9" id="KW-0732">Signal</keyword>
<dbReference type="GO" id="GO:0000139">
    <property type="term" value="C:Golgi membrane"/>
    <property type="evidence" value="ECO:0007669"/>
    <property type="project" value="UniProtKB-SubCell"/>
</dbReference>
<comment type="function">
    <text evidence="1 9">Involved in the early part of the secretory pathway.</text>
</comment>
<feature type="transmembrane region" description="Helical" evidence="9">
    <location>
        <begin position="54"/>
        <end position="71"/>
    </location>
</feature>
<comment type="similarity">
    <text evidence="3 9">Belongs to the KISH family.</text>
</comment>
<evidence type="ECO:0000256" key="4">
    <source>
        <dbReference type="ARBA" id="ARBA00022692"/>
    </source>
</evidence>
<gene>
    <name evidence="10" type="ORF">EV356DRAFT_507183</name>
</gene>
<evidence type="ECO:0000256" key="3">
    <source>
        <dbReference type="ARBA" id="ARBA00008961"/>
    </source>
</evidence>
<keyword evidence="7 9" id="KW-0333">Golgi apparatus</keyword>
<sequence length="72" mass="8051">MQAALFNFQSLLMVMLLLICTCAYAHSIFPGIMDRNKDGAFGIFWKFARIGERLSPYVSLCCVAMAVSLLIQ</sequence>
<evidence type="ECO:0000313" key="11">
    <source>
        <dbReference type="Proteomes" id="UP000800092"/>
    </source>
</evidence>
<reference evidence="10" key="1">
    <citation type="journal article" date="2020" name="Stud. Mycol.">
        <title>101 Dothideomycetes genomes: a test case for predicting lifestyles and emergence of pathogens.</title>
        <authorList>
            <person name="Haridas S."/>
            <person name="Albert R."/>
            <person name="Binder M."/>
            <person name="Bloem J."/>
            <person name="Labutti K."/>
            <person name="Salamov A."/>
            <person name="Andreopoulos B."/>
            <person name="Baker S."/>
            <person name="Barry K."/>
            <person name="Bills G."/>
            <person name="Bluhm B."/>
            <person name="Cannon C."/>
            <person name="Castanera R."/>
            <person name="Culley D."/>
            <person name="Daum C."/>
            <person name="Ezra D."/>
            <person name="Gonzalez J."/>
            <person name="Henrissat B."/>
            <person name="Kuo A."/>
            <person name="Liang C."/>
            <person name="Lipzen A."/>
            <person name="Lutzoni F."/>
            <person name="Magnuson J."/>
            <person name="Mondo S."/>
            <person name="Nolan M."/>
            <person name="Ohm R."/>
            <person name="Pangilinan J."/>
            <person name="Park H.-J."/>
            <person name="Ramirez L."/>
            <person name="Alfaro M."/>
            <person name="Sun H."/>
            <person name="Tritt A."/>
            <person name="Yoshinaga Y."/>
            <person name="Zwiers L.-H."/>
            <person name="Turgeon B."/>
            <person name="Goodwin S."/>
            <person name="Spatafora J."/>
            <person name="Crous P."/>
            <person name="Grigoriev I."/>
        </authorList>
    </citation>
    <scope>NUCLEOTIDE SEQUENCE</scope>
    <source>
        <strain evidence="10">Tuck. ex Michener</strain>
    </source>
</reference>
<comment type="subcellular location">
    <subcellularLocation>
        <location evidence="2 9">Golgi apparatus membrane</location>
        <topology evidence="2 9">Single-pass type I membrane protein</topology>
    </subcellularLocation>
</comment>
<organism evidence="10 11">
    <name type="scientific">Viridothelium virens</name>
    <name type="common">Speckled blister lichen</name>
    <name type="synonym">Trypethelium virens</name>
    <dbReference type="NCBI Taxonomy" id="1048519"/>
    <lineage>
        <taxon>Eukaryota</taxon>
        <taxon>Fungi</taxon>
        <taxon>Dikarya</taxon>
        <taxon>Ascomycota</taxon>
        <taxon>Pezizomycotina</taxon>
        <taxon>Dothideomycetes</taxon>
        <taxon>Dothideomycetes incertae sedis</taxon>
        <taxon>Trypetheliales</taxon>
        <taxon>Trypetheliaceae</taxon>
        <taxon>Viridothelium</taxon>
    </lineage>
</organism>
<evidence type="ECO:0000256" key="9">
    <source>
        <dbReference type="RuleBase" id="RU910717"/>
    </source>
</evidence>
<evidence type="ECO:0000256" key="5">
    <source>
        <dbReference type="ARBA" id="ARBA00022729"/>
    </source>
</evidence>
<name>A0A6A6H0H8_VIRVR</name>
<dbReference type="Pfam" id="PF06842">
    <property type="entry name" value="DUF1242"/>
    <property type="match status" value="1"/>
</dbReference>
<proteinExistence type="inferred from homology"/>
<evidence type="ECO:0000313" key="10">
    <source>
        <dbReference type="EMBL" id="KAF2231240.1"/>
    </source>
</evidence>
<dbReference type="Proteomes" id="UP000800092">
    <property type="component" value="Unassembled WGS sequence"/>
</dbReference>
<keyword evidence="8 9" id="KW-0472">Membrane</keyword>
<dbReference type="InterPro" id="IPR051523">
    <property type="entry name" value="KISH_domain"/>
</dbReference>
<evidence type="ECO:0000256" key="8">
    <source>
        <dbReference type="ARBA" id="ARBA00023136"/>
    </source>
</evidence>
<keyword evidence="11" id="KW-1185">Reference proteome</keyword>
<feature type="chain" id="PRO_5025719389" description="Protein kish" evidence="9">
    <location>
        <begin position="26"/>
        <end position="72"/>
    </location>
</feature>
<keyword evidence="4 9" id="KW-0812">Transmembrane</keyword>
<evidence type="ECO:0000256" key="1">
    <source>
        <dbReference type="ARBA" id="ARBA00002154"/>
    </source>
</evidence>
<accession>A0A6A6H0H8</accession>
<dbReference type="InterPro" id="IPR009653">
    <property type="entry name" value="Ksh1"/>
</dbReference>
<dbReference type="PANTHER" id="PTHR13229">
    <property type="entry name" value="PROTEIN KISH-A"/>
    <property type="match status" value="1"/>
</dbReference>
<evidence type="ECO:0000256" key="7">
    <source>
        <dbReference type="ARBA" id="ARBA00023034"/>
    </source>
</evidence>
<dbReference type="OrthoDB" id="10034655at2759"/>
<keyword evidence="6 9" id="KW-1133">Transmembrane helix</keyword>
<dbReference type="EMBL" id="ML991829">
    <property type="protein sequence ID" value="KAF2231240.1"/>
    <property type="molecule type" value="Genomic_DNA"/>
</dbReference>
<dbReference type="AlphaFoldDB" id="A0A6A6H0H8"/>
<evidence type="ECO:0000256" key="6">
    <source>
        <dbReference type="ARBA" id="ARBA00022989"/>
    </source>
</evidence>
<evidence type="ECO:0000256" key="2">
    <source>
        <dbReference type="ARBA" id="ARBA00004614"/>
    </source>
</evidence>
<feature type="signal peptide" evidence="9">
    <location>
        <begin position="1"/>
        <end position="25"/>
    </location>
</feature>
<protein>
    <recommendedName>
        <fullName evidence="9">Protein kish</fullName>
    </recommendedName>
</protein>